<proteinExistence type="predicted"/>
<dbReference type="AlphaFoldDB" id="A0A0A9EDV1"/>
<protein>
    <submittedName>
        <fullName evidence="1">Uncharacterized protein</fullName>
    </submittedName>
</protein>
<reference evidence="1" key="2">
    <citation type="journal article" date="2015" name="Data Brief">
        <title>Shoot transcriptome of the giant reed, Arundo donax.</title>
        <authorList>
            <person name="Barrero R.A."/>
            <person name="Guerrero F.D."/>
            <person name="Moolhuijzen P."/>
            <person name="Goolsby J.A."/>
            <person name="Tidwell J."/>
            <person name="Bellgard S.E."/>
            <person name="Bellgard M.I."/>
        </authorList>
    </citation>
    <scope>NUCLEOTIDE SEQUENCE</scope>
    <source>
        <tissue evidence="1">Shoot tissue taken approximately 20 cm above the soil surface</tissue>
    </source>
</reference>
<evidence type="ECO:0000313" key="1">
    <source>
        <dbReference type="EMBL" id="JAD98954.1"/>
    </source>
</evidence>
<reference evidence="1" key="1">
    <citation type="submission" date="2014-09" db="EMBL/GenBank/DDBJ databases">
        <authorList>
            <person name="Magalhaes I.L.F."/>
            <person name="Oliveira U."/>
            <person name="Santos F.R."/>
            <person name="Vidigal T.H.D.A."/>
            <person name="Brescovit A.D."/>
            <person name="Santos A.J."/>
        </authorList>
    </citation>
    <scope>NUCLEOTIDE SEQUENCE</scope>
    <source>
        <tissue evidence="1">Shoot tissue taken approximately 20 cm above the soil surface</tissue>
    </source>
</reference>
<sequence length="64" mass="7253">MRALNEPLNPSPFSFAGESNVPCGLNSAVNTMWRLSFGFHVTSHAVRMIVFLLDLLNFRFIVRL</sequence>
<organism evidence="1">
    <name type="scientific">Arundo donax</name>
    <name type="common">Giant reed</name>
    <name type="synonym">Donax arundinaceus</name>
    <dbReference type="NCBI Taxonomy" id="35708"/>
    <lineage>
        <taxon>Eukaryota</taxon>
        <taxon>Viridiplantae</taxon>
        <taxon>Streptophyta</taxon>
        <taxon>Embryophyta</taxon>
        <taxon>Tracheophyta</taxon>
        <taxon>Spermatophyta</taxon>
        <taxon>Magnoliopsida</taxon>
        <taxon>Liliopsida</taxon>
        <taxon>Poales</taxon>
        <taxon>Poaceae</taxon>
        <taxon>PACMAD clade</taxon>
        <taxon>Arundinoideae</taxon>
        <taxon>Arundineae</taxon>
        <taxon>Arundo</taxon>
    </lineage>
</organism>
<name>A0A0A9EDV1_ARUDO</name>
<accession>A0A0A9EDV1</accession>
<dbReference type="EMBL" id="GBRH01198941">
    <property type="protein sequence ID" value="JAD98954.1"/>
    <property type="molecule type" value="Transcribed_RNA"/>
</dbReference>